<gene>
    <name evidence="1" type="ORF">PG997_000049</name>
</gene>
<reference evidence="1 2" key="1">
    <citation type="submission" date="2023-01" db="EMBL/GenBank/DDBJ databases">
        <title>Analysis of 21 Apiospora genomes using comparative genomics revels a genus with tremendous synthesis potential of carbohydrate active enzymes and secondary metabolites.</title>
        <authorList>
            <person name="Sorensen T."/>
        </authorList>
    </citation>
    <scope>NUCLEOTIDE SEQUENCE [LARGE SCALE GENOMIC DNA]</scope>
    <source>
        <strain evidence="1 2">CBS 114990</strain>
    </source>
</reference>
<feature type="non-terminal residue" evidence="1">
    <location>
        <position position="1"/>
    </location>
</feature>
<evidence type="ECO:0000313" key="2">
    <source>
        <dbReference type="Proteomes" id="UP001433268"/>
    </source>
</evidence>
<name>A0ABR1X9U5_9PEZI</name>
<dbReference type="EMBL" id="JAQQWN010000002">
    <property type="protein sequence ID" value="KAK8093364.1"/>
    <property type="molecule type" value="Genomic_DNA"/>
</dbReference>
<organism evidence="1 2">
    <name type="scientific">Apiospora hydei</name>
    <dbReference type="NCBI Taxonomy" id="1337664"/>
    <lineage>
        <taxon>Eukaryota</taxon>
        <taxon>Fungi</taxon>
        <taxon>Dikarya</taxon>
        <taxon>Ascomycota</taxon>
        <taxon>Pezizomycotina</taxon>
        <taxon>Sordariomycetes</taxon>
        <taxon>Xylariomycetidae</taxon>
        <taxon>Amphisphaeriales</taxon>
        <taxon>Apiosporaceae</taxon>
        <taxon>Apiospora</taxon>
    </lineage>
</organism>
<accession>A0ABR1X9U5</accession>
<proteinExistence type="predicted"/>
<protein>
    <submittedName>
        <fullName evidence="1">Uncharacterized protein</fullName>
    </submittedName>
</protein>
<sequence>ANVRKARSLGVPVLRLPIDVNNVFWTLLQPHIWKVLDSLPIRWSAYPHVVRYLRRGWYMHAKAEAHELLGPAWALVTPMQINIHVADPDAIQDMFSRRGDFQRPGPELKLLELYGPCISTASWEEWPRHRKPIATPFNETVMKPVWDESLRQARGMLSSWVAKSEHGIPSYQEDARMLSLNVLAGIGFGSTGVAKVEQVAVLACLFKAHRLAIKTLYDGESLESVYKRFEKCVNDIDLEMLVRLRDGDQVTVVCTQA</sequence>
<comment type="caution">
    <text evidence="1">The sequence shown here is derived from an EMBL/GenBank/DDBJ whole genome shotgun (WGS) entry which is preliminary data.</text>
</comment>
<dbReference type="Gene3D" id="1.10.630.10">
    <property type="entry name" value="Cytochrome P450"/>
    <property type="match status" value="1"/>
</dbReference>
<dbReference type="RefSeq" id="XP_066674137.1">
    <property type="nucleotide sequence ID" value="XM_066804364.1"/>
</dbReference>
<evidence type="ECO:0000313" key="1">
    <source>
        <dbReference type="EMBL" id="KAK8093364.1"/>
    </source>
</evidence>
<keyword evidence="2" id="KW-1185">Reference proteome</keyword>
<dbReference type="InterPro" id="IPR036396">
    <property type="entry name" value="Cyt_P450_sf"/>
</dbReference>
<dbReference type="Proteomes" id="UP001433268">
    <property type="component" value="Unassembled WGS sequence"/>
</dbReference>
<dbReference type="SUPFAM" id="SSF48264">
    <property type="entry name" value="Cytochrome P450"/>
    <property type="match status" value="1"/>
</dbReference>
<dbReference type="GeneID" id="92037424"/>